<dbReference type="Pfam" id="PF23553">
    <property type="entry name" value="NELF-A_N"/>
    <property type="match status" value="1"/>
</dbReference>
<gene>
    <name evidence="3" type="ORF">MATL_G00196830</name>
</gene>
<accession>A0A9D3PNT0</accession>
<evidence type="ECO:0000313" key="3">
    <source>
        <dbReference type="EMBL" id="KAG7461970.1"/>
    </source>
</evidence>
<dbReference type="GO" id="GO:0034244">
    <property type="term" value="P:negative regulation of transcription elongation by RNA polymerase II"/>
    <property type="evidence" value="ECO:0007669"/>
    <property type="project" value="TreeGrafter"/>
</dbReference>
<evidence type="ECO:0000313" key="4">
    <source>
        <dbReference type="Proteomes" id="UP001046870"/>
    </source>
</evidence>
<dbReference type="PANTHER" id="PTHR13328">
    <property type="entry name" value="NEGATIVE ELONGATION FACTOR A NELF-A"/>
    <property type="match status" value="1"/>
</dbReference>
<evidence type="ECO:0000256" key="1">
    <source>
        <dbReference type="SAM" id="MobiDB-lite"/>
    </source>
</evidence>
<name>A0A9D3PNT0_MEGAT</name>
<dbReference type="PROSITE" id="PS51838">
    <property type="entry name" value="HDAG"/>
    <property type="match status" value="1"/>
</dbReference>
<dbReference type="OrthoDB" id="2135488at2759"/>
<keyword evidence="4" id="KW-1185">Reference proteome</keyword>
<feature type="compositionally biased region" description="Polar residues" evidence="1">
    <location>
        <begin position="366"/>
        <end position="382"/>
    </location>
</feature>
<feature type="compositionally biased region" description="Pro residues" evidence="1">
    <location>
        <begin position="421"/>
        <end position="436"/>
    </location>
</feature>
<dbReference type="InterPro" id="IPR056557">
    <property type="entry name" value="NELF-A_N"/>
</dbReference>
<organism evidence="3 4">
    <name type="scientific">Megalops atlanticus</name>
    <name type="common">Tarpon</name>
    <name type="synonym">Clupea gigantea</name>
    <dbReference type="NCBI Taxonomy" id="7932"/>
    <lineage>
        <taxon>Eukaryota</taxon>
        <taxon>Metazoa</taxon>
        <taxon>Chordata</taxon>
        <taxon>Craniata</taxon>
        <taxon>Vertebrata</taxon>
        <taxon>Euteleostomi</taxon>
        <taxon>Actinopterygii</taxon>
        <taxon>Neopterygii</taxon>
        <taxon>Teleostei</taxon>
        <taxon>Elopiformes</taxon>
        <taxon>Megalopidae</taxon>
        <taxon>Megalops</taxon>
    </lineage>
</organism>
<feature type="region of interest" description="Disordered" evidence="1">
    <location>
        <begin position="212"/>
        <end position="243"/>
    </location>
</feature>
<dbReference type="AlphaFoldDB" id="A0A9D3PNT0"/>
<reference evidence="3" key="1">
    <citation type="submission" date="2021-01" db="EMBL/GenBank/DDBJ databases">
        <authorList>
            <person name="Zahm M."/>
            <person name="Roques C."/>
            <person name="Cabau C."/>
            <person name="Klopp C."/>
            <person name="Donnadieu C."/>
            <person name="Jouanno E."/>
            <person name="Lampietro C."/>
            <person name="Louis A."/>
            <person name="Herpin A."/>
            <person name="Echchiki A."/>
            <person name="Berthelot C."/>
            <person name="Parey E."/>
            <person name="Roest-Crollius H."/>
            <person name="Braasch I."/>
            <person name="Postlethwait J."/>
            <person name="Bobe J."/>
            <person name="Montfort J."/>
            <person name="Bouchez O."/>
            <person name="Begum T."/>
            <person name="Mejri S."/>
            <person name="Adams A."/>
            <person name="Chen W.-J."/>
            <person name="Guiguen Y."/>
        </authorList>
    </citation>
    <scope>NUCLEOTIDE SEQUENCE</scope>
    <source>
        <strain evidence="3">YG-15Mar2019-1</strain>
        <tissue evidence="3">Brain</tissue>
    </source>
</reference>
<dbReference type="GO" id="GO:0032021">
    <property type="term" value="C:NELF complex"/>
    <property type="evidence" value="ECO:0007669"/>
    <property type="project" value="TreeGrafter"/>
</dbReference>
<comment type="caution">
    <text evidence="3">The sequence shown here is derived from an EMBL/GenBank/DDBJ whole genome shotgun (WGS) entry which is preliminary data.</text>
</comment>
<feature type="domain" description="HDAg" evidence="2">
    <location>
        <begin position="89"/>
        <end position="256"/>
    </location>
</feature>
<dbReference type="InterPro" id="IPR052828">
    <property type="entry name" value="NELF-A_domain"/>
</dbReference>
<feature type="compositionally biased region" description="Low complexity" evidence="1">
    <location>
        <begin position="330"/>
        <end position="344"/>
    </location>
</feature>
<feature type="region of interest" description="Disordered" evidence="1">
    <location>
        <begin position="330"/>
        <end position="440"/>
    </location>
</feature>
<feature type="region of interest" description="Disordered" evidence="1">
    <location>
        <begin position="266"/>
        <end position="290"/>
    </location>
</feature>
<dbReference type="InterPro" id="IPR037517">
    <property type="entry name" value="HDAG_dom"/>
</dbReference>
<dbReference type="Proteomes" id="UP001046870">
    <property type="component" value="Chromosome 17"/>
</dbReference>
<sequence length="539" mass="58234">MASMRDSDTGLWLHNKLGSTDELWAPSSIASLLTVSVIDNIRLCFSSLSPPVKLKLLLGMLHLPRRTVDEMKEALSEIIQLATLDSEPWVLMVADILKSFPETGSLNLDLEEQNPNVQDILGELREKVSECEASAMLPLECQYLNKNALTTLVGPLTPPVKHFQLKRKPKSATLRAELLQKSTETAQQLKKTAGVPFHAKGRGLVKKIDTTTPLKGIPKAPFRSPTTPSMFSPPSNRTPIAPARTPMRKERGVKLLDISELDMVGGGREAKRRRKTLDAEAGEKAAKEEAVVENATPDYAAGLVSTQKLGSLNSESALPSTSYLPATPSMVPSSSYIPSSETQPANAGGLGREALQASRQPEESAAPSTTLPGQFKQRTPMYNSSNTSPTAPASPATPTSTPANNAPPAAATATQQETSTQPPPSQPTPTPVPQQPAPKKNLSLTREQMYAAQEMFKTANKVTRPEKALILGFMAGSRENPCPEQGDIIQIKLSEHTEVLPKADGTGSTTMLVDTVFEMNYSTGQWTRLKKYKPITNVS</sequence>
<feature type="compositionally biased region" description="Low complexity" evidence="1">
    <location>
        <begin position="383"/>
        <end position="420"/>
    </location>
</feature>
<dbReference type="PANTHER" id="PTHR13328:SF4">
    <property type="entry name" value="NEGATIVE ELONGATION FACTOR A"/>
    <property type="match status" value="1"/>
</dbReference>
<feature type="compositionally biased region" description="Low complexity" evidence="1">
    <location>
        <begin position="221"/>
        <end position="235"/>
    </location>
</feature>
<evidence type="ECO:0000259" key="2">
    <source>
        <dbReference type="PROSITE" id="PS51838"/>
    </source>
</evidence>
<dbReference type="EMBL" id="JAFDVH010000017">
    <property type="protein sequence ID" value="KAG7461970.1"/>
    <property type="molecule type" value="Genomic_DNA"/>
</dbReference>
<feature type="compositionally biased region" description="Basic and acidic residues" evidence="1">
    <location>
        <begin position="276"/>
        <end position="290"/>
    </location>
</feature>
<protein>
    <recommendedName>
        <fullName evidence="2">HDAg domain-containing protein</fullName>
    </recommendedName>
</protein>
<proteinExistence type="predicted"/>